<dbReference type="EMBL" id="BTGB01000005">
    <property type="protein sequence ID" value="GMM47406.1"/>
    <property type="molecule type" value="Genomic_DNA"/>
</dbReference>
<feature type="domain" description="CRAL-TRIO" evidence="2">
    <location>
        <begin position="22"/>
        <end position="172"/>
    </location>
</feature>
<dbReference type="Pfam" id="PF13716">
    <property type="entry name" value="CRAL_TRIO_2"/>
    <property type="match status" value="1"/>
</dbReference>
<feature type="compositionally biased region" description="Basic and acidic residues" evidence="1">
    <location>
        <begin position="488"/>
        <end position="497"/>
    </location>
</feature>
<dbReference type="InterPro" id="IPR001251">
    <property type="entry name" value="CRAL-TRIO_dom"/>
</dbReference>
<gene>
    <name evidence="3" type="ORF">DAPK24_039810</name>
</gene>
<feature type="compositionally biased region" description="Polar residues" evidence="1">
    <location>
        <begin position="498"/>
        <end position="522"/>
    </location>
</feature>
<feature type="compositionally biased region" description="Polar residues" evidence="1">
    <location>
        <begin position="570"/>
        <end position="580"/>
    </location>
</feature>
<proteinExistence type="predicted"/>
<sequence length="741" mass="85251">MTSIDRCYYRTTTIDPELNLPLYVLDTTFLPSSIINSNNSNTDENDKVRQFIDTLISKIPNSDHSLVIFTNGFYQSSINNENKSSLSDDSSLKIPLQIIKFLKLIPSELKKNIRKIFIVHSNWILKSIIEIYSKLNLSSTKLIPIIINCENITALSKFIDITKIPISLHTYMIDKIQYKNNKIILSRHLTPIYSRPLTIYSNNISSTNNYLPLNQFSRIYNNLIAYLSNKSLDIQLSKTDWLTIIKCSIISNETKISIDILSDCLKRDQLIILSDYSFLEHYMILVKFILKLSNSNFPLIPLDLLINYKIDFNNLKQINIFLNKLLTYRHPLIDLDNNTKKDNVTSMTIDSYDNAYILIKIFKLFKFLSIKLEKETHILEPNVKNRNKSIERQSLRLILSFTKILYTDNEDSLINDDDDDIGFDNLFKLVRSIIENFDNLKIFNTDYTIDDFNNHLTFDDFIAFENFKNQQLGINDVIESKIINPNKNENKQEKKDTPTSPVKPNRIIEQNGNIKPQKLNFNTSSSSSPSPTPPTPRKNHLLYTINNKSVDSKRSISSSSQSSSESISSNYLPTSADSSISVTKSEIEMIAKSVESLGIDDDNKNNNNDNDNDNNNNIDLFTTPKRNNISNDDTDNETINDIVEDLLTPTQPSIMSPMIQRQINSLSTKSSNQSLYSTNFIKNNNLRKYTEKDLAVQQEVEKAKQAASIKEQQAKEVELGVRRGERKVSRLARLYEEKFMQ</sequence>
<accession>A0AAV5R813</accession>
<evidence type="ECO:0000259" key="2">
    <source>
        <dbReference type="Pfam" id="PF13716"/>
    </source>
</evidence>
<protein>
    <submittedName>
        <fullName evidence="3">Ecm25 protein</fullName>
    </submittedName>
</protein>
<feature type="compositionally biased region" description="Low complexity" evidence="1">
    <location>
        <begin position="605"/>
        <end position="617"/>
    </location>
</feature>
<feature type="compositionally biased region" description="Low complexity" evidence="1">
    <location>
        <begin position="555"/>
        <end position="569"/>
    </location>
</feature>
<evidence type="ECO:0000256" key="1">
    <source>
        <dbReference type="SAM" id="MobiDB-lite"/>
    </source>
</evidence>
<evidence type="ECO:0000313" key="3">
    <source>
        <dbReference type="EMBL" id="GMM47406.1"/>
    </source>
</evidence>
<keyword evidence="4" id="KW-1185">Reference proteome</keyword>
<organism evidence="3 4">
    <name type="scientific">Pichia kluyveri</name>
    <name type="common">Yeast</name>
    <dbReference type="NCBI Taxonomy" id="36015"/>
    <lineage>
        <taxon>Eukaryota</taxon>
        <taxon>Fungi</taxon>
        <taxon>Dikarya</taxon>
        <taxon>Ascomycota</taxon>
        <taxon>Saccharomycotina</taxon>
        <taxon>Pichiomycetes</taxon>
        <taxon>Pichiales</taxon>
        <taxon>Pichiaceae</taxon>
        <taxon>Pichia</taxon>
    </lineage>
</organism>
<dbReference type="Gene3D" id="3.40.525.10">
    <property type="entry name" value="CRAL-TRIO lipid binding domain"/>
    <property type="match status" value="1"/>
</dbReference>
<dbReference type="InterPro" id="IPR036865">
    <property type="entry name" value="CRAL-TRIO_dom_sf"/>
</dbReference>
<feature type="region of interest" description="Disordered" evidence="1">
    <location>
        <begin position="485"/>
        <end position="580"/>
    </location>
</feature>
<name>A0AAV5R813_PICKL</name>
<comment type="caution">
    <text evidence="3">The sequence shown here is derived from an EMBL/GenBank/DDBJ whole genome shotgun (WGS) entry which is preliminary data.</text>
</comment>
<dbReference type="Proteomes" id="UP001378960">
    <property type="component" value="Unassembled WGS sequence"/>
</dbReference>
<evidence type="ECO:0000313" key="4">
    <source>
        <dbReference type="Proteomes" id="UP001378960"/>
    </source>
</evidence>
<reference evidence="3 4" key="1">
    <citation type="journal article" date="2023" name="Elife">
        <title>Identification of key yeast species and microbe-microbe interactions impacting larval growth of Drosophila in the wild.</title>
        <authorList>
            <person name="Mure A."/>
            <person name="Sugiura Y."/>
            <person name="Maeda R."/>
            <person name="Honda K."/>
            <person name="Sakurai N."/>
            <person name="Takahashi Y."/>
            <person name="Watada M."/>
            <person name="Katoh T."/>
            <person name="Gotoh A."/>
            <person name="Gotoh Y."/>
            <person name="Taniguchi I."/>
            <person name="Nakamura K."/>
            <person name="Hayashi T."/>
            <person name="Katayama T."/>
            <person name="Uemura T."/>
            <person name="Hattori Y."/>
        </authorList>
    </citation>
    <scope>NUCLEOTIDE SEQUENCE [LARGE SCALE GENOMIC DNA]</scope>
    <source>
        <strain evidence="3 4">PK-24</strain>
    </source>
</reference>
<feature type="region of interest" description="Disordered" evidence="1">
    <location>
        <begin position="598"/>
        <end position="635"/>
    </location>
</feature>
<dbReference type="AlphaFoldDB" id="A0AAV5R813"/>